<organism evidence="1 2">
    <name type="scientific">Vitis vinifera</name>
    <name type="common">Grape</name>
    <dbReference type="NCBI Taxonomy" id="29760"/>
    <lineage>
        <taxon>Eukaryota</taxon>
        <taxon>Viridiplantae</taxon>
        <taxon>Streptophyta</taxon>
        <taxon>Embryophyta</taxon>
        <taxon>Tracheophyta</taxon>
        <taxon>Spermatophyta</taxon>
        <taxon>Magnoliopsida</taxon>
        <taxon>eudicotyledons</taxon>
        <taxon>Gunneridae</taxon>
        <taxon>Pentapetalae</taxon>
        <taxon>rosids</taxon>
        <taxon>Vitales</taxon>
        <taxon>Vitaceae</taxon>
        <taxon>Viteae</taxon>
        <taxon>Vitis</taxon>
    </lineage>
</organism>
<evidence type="ECO:0008006" key="3">
    <source>
        <dbReference type="Google" id="ProtNLM"/>
    </source>
</evidence>
<name>A0A438CJ51_VITVI</name>
<dbReference type="SUPFAM" id="SSF56672">
    <property type="entry name" value="DNA/RNA polymerases"/>
    <property type="match status" value="1"/>
</dbReference>
<proteinExistence type="predicted"/>
<gene>
    <name evidence="1" type="ORF">CK203_099561</name>
</gene>
<dbReference type="AlphaFoldDB" id="A0A438CJ51"/>
<dbReference type="Proteomes" id="UP000288805">
    <property type="component" value="Unassembled WGS sequence"/>
</dbReference>
<dbReference type="InterPro" id="IPR043502">
    <property type="entry name" value="DNA/RNA_pol_sf"/>
</dbReference>
<evidence type="ECO:0000313" key="1">
    <source>
        <dbReference type="EMBL" id="RVW23195.1"/>
    </source>
</evidence>
<sequence>MVVNLRENASAIVLRSGKEVEIPVKETPASLKQEKEKNVVADRNIPNDDNVPKIKSNAYLKGEVEDVLTGFYVLDMENGDQTAPILLGGPFLKTSKIKIDVHVAHLPWKLLAPIPDLKPFLSYLKYVFLRDEGTLPMIISSKLSAPQEKKTCAEGAKPSRQPQRRLNPSMIDVVKKEILKLLEVGVIYLISDSNWVSSVHVVPKNTRITVVKNQNDELVPTHVQNGWRETFLDEQLFSASVTLPWYANTVNYLVTNMLSPGLSKAERDTIKSDAKYYVWMTHTYGSIVQIE</sequence>
<dbReference type="Gene3D" id="3.10.10.10">
    <property type="entry name" value="HIV Type 1 Reverse Transcriptase, subunit A, domain 1"/>
    <property type="match status" value="1"/>
</dbReference>
<reference evidence="1 2" key="1">
    <citation type="journal article" date="2018" name="PLoS Genet.">
        <title>Population sequencing reveals clonal diversity and ancestral inbreeding in the grapevine cultivar Chardonnay.</title>
        <authorList>
            <person name="Roach M.J."/>
            <person name="Johnson D.L."/>
            <person name="Bohlmann J."/>
            <person name="van Vuuren H.J."/>
            <person name="Jones S.J."/>
            <person name="Pretorius I.S."/>
            <person name="Schmidt S.A."/>
            <person name="Borneman A.R."/>
        </authorList>
    </citation>
    <scope>NUCLEOTIDE SEQUENCE [LARGE SCALE GENOMIC DNA]</scope>
    <source>
        <strain evidence="2">cv. Chardonnay</strain>
        <tissue evidence="1">Leaf</tissue>
    </source>
</reference>
<dbReference type="EMBL" id="QGNW01002203">
    <property type="protein sequence ID" value="RVW23195.1"/>
    <property type="molecule type" value="Genomic_DNA"/>
</dbReference>
<protein>
    <recommendedName>
        <fullName evidence="3">Reverse transcriptase domain-containing protein</fullName>
    </recommendedName>
</protein>
<accession>A0A438CJ51</accession>
<comment type="caution">
    <text evidence="1">The sequence shown here is derived from an EMBL/GenBank/DDBJ whole genome shotgun (WGS) entry which is preliminary data.</text>
</comment>
<evidence type="ECO:0000313" key="2">
    <source>
        <dbReference type="Proteomes" id="UP000288805"/>
    </source>
</evidence>